<gene>
    <name evidence="2" type="ORF">ABB37_06165</name>
</gene>
<feature type="region of interest" description="Disordered" evidence="1">
    <location>
        <begin position="1188"/>
        <end position="1219"/>
    </location>
</feature>
<feature type="region of interest" description="Disordered" evidence="1">
    <location>
        <begin position="760"/>
        <end position="782"/>
    </location>
</feature>
<feature type="compositionally biased region" description="Acidic residues" evidence="1">
    <location>
        <begin position="1863"/>
        <end position="1877"/>
    </location>
</feature>
<accession>A0A0M9FY98</accession>
<feature type="compositionally biased region" description="Polar residues" evidence="1">
    <location>
        <begin position="1760"/>
        <end position="1775"/>
    </location>
</feature>
<evidence type="ECO:0000313" key="2">
    <source>
        <dbReference type="EMBL" id="KPA78565.1"/>
    </source>
</evidence>
<feature type="compositionally biased region" description="Low complexity" evidence="1">
    <location>
        <begin position="148"/>
        <end position="163"/>
    </location>
</feature>
<feature type="compositionally biased region" description="Basic residues" evidence="1">
    <location>
        <begin position="1791"/>
        <end position="1806"/>
    </location>
</feature>
<feature type="region of interest" description="Disordered" evidence="1">
    <location>
        <begin position="264"/>
        <end position="391"/>
    </location>
</feature>
<dbReference type="OMA" id="YRVLCTD"/>
<feature type="region of interest" description="Disordered" evidence="1">
    <location>
        <begin position="2079"/>
        <end position="2139"/>
    </location>
</feature>
<feature type="region of interest" description="Disordered" evidence="1">
    <location>
        <begin position="891"/>
        <end position="929"/>
    </location>
</feature>
<feature type="compositionally biased region" description="Low complexity" evidence="1">
    <location>
        <begin position="2091"/>
        <end position="2101"/>
    </location>
</feature>
<feature type="compositionally biased region" description="Low complexity" evidence="1">
    <location>
        <begin position="842"/>
        <end position="862"/>
    </location>
</feature>
<dbReference type="RefSeq" id="XP_015657004.1">
    <property type="nucleotide sequence ID" value="XM_015804430.1"/>
</dbReference>
<dbReference type="Proteomes" id="UP000037923">
    <property type="component" value="Unassembled WGS sequence"/>
</dbReference>
<dbReference type="EMBL" id="LGTL01000013">
    <property type="protein sequence ID" value="KPA78565.1"/>
    <property type="molecule type" value="Genomic_DNA"/>
</dbReference>
<feature type="compositionally biased region" description="Low complexity" evidence="1">
    <location>
        <begin position="325"/>
        <end position="358"/>
    </location>
</feature>
<feature type="compositionally biased region" description="Polar residues" evidence="1">
    <location>
        <begin position="1839"/>
        <end position="1850"/>
    </location>
</feature>
<feature type="compositionally biased region" description="Low complexity" evidence="1">
    <location>
        <begin position="2125"/>
        <end position="2139"/>
    </location>
</feature>
<feature type="compositionally biased region" description="Low complexity" evidence="1">
    <location>
        <begin position="471"/>
        <end position="503"/>
    </location>
</feature>
<feature type="region of interest" description="Disordered" evidence="1">
    <location>
        <begin position="1839"/>
        <end position="1925"/>
    </location>
</feature>
<feature type="region of interest" description="Disordered" evidence="1">
    <location>
        <begin position="421"/>
        <end position="504"/>
    </location>
</feature>
<feature type="compositionally biased region" description="Low complexity" evidence="1">
    <location>
        <begin position="1507"/>
        <end position="1522"/>
    </location>
</feature>
<reference evidence="2 3" key="1">
    <citation type="submission" date="2015-07" db="EMBL/GenBank/DDBJ databases">
        <title>High-quality genome of monoxenous trypanosomatid Leptomonas pyrrhocoris.</title>
        <authorList>
            <person name="Flegontov P."/>
            <person name="Butenko A."/>
            <person name="Firsov S."/>
            <person name="Vlcek C."/>
            <person name="Logacheva M.D."/>
            <person name="Field M."/>
            <person name="Filatov D."/>
            <person name="Flegontova O."/>
            <person name="Gerasimov E."/>
            <person name="Jackson A.P."/>
            <person name="Kelly S."/>
            <person name="Opperdoes F."/>
            <person name="O'Reilly A."/>
            <person name="Votypka J."/>
            <person name="Yurchenko V."/>
            <person name="Lukes J."/>
        </authorList>
    </citation>
    <scope>NUCLEOTIDE SEQUENCE [LARGE SCALE GENOMIC DNA]</scope>
    <source>
        <strain evidence="2">H10</strain>
    </source>
</reference>
<feature type="region of interest" description="Disordered" evidence="1">
    <location>
        <begin position="1345"/>
        <end position="1367"/>
    </location>
</feature>
<protein>
    <submittedName>
        <fullName evidence="2">Uncharacterized protein</fullName>
    </submittedName>
</protein>
<dbReference type="VEuPathDB" id="TriTrypDB:LpyrH10_13_1100"/>
<sequence>MSDATFAASFGLSPLGVSGRSTNTSGNVGLAGSALLPTITAELRSEFYPLLSTLANSGCDISATYIMELFFTLVRFDAILHSDERHLFVSTSQQLITKQLKQLQTVRHKVKLLEENATFVEELIERCAVLEVLCGSHKAEELDDAEDGGAATATTAPDMGTGVAEEDAEGGEVSNTVSSTNNNEDSGNAGGEPAGAVRSSPLQQQQQRVTSSHGMRPALHRPHSGSLSNTVRSTTSSAHRRRCFSFDEDLDEIIHRSNDALAALQQQEQQQQEQRQEQERRGGDEKRGTGGDINTFTVSSSTSPFRQRHLQRPPPLPLTLIGDITPTATAAGLAGGTPRTASHDQQGSQAASSAAPTAEPLVERGSSDEATGASPSADDKEGGSAIGDNSATNINAGVAPAVFAGVQHALQNHFRQNVKKTLTGTNWTAPTSATETAPSRDPGASECSTSPPLADVNVSDSDKEKTSVATAPPQQQPSSSACPPCRPFSASQLSNTSNNKNNSLYPGQINAASVNQVNDFSVDAGGGGGGGDPYASLYFSTNLDPVDTARVWDRMFWGFLDGRTATADLVILLSLLNNANAALAALQVSEMGGKHAGSEAAPAAISSTNTAKAATKPVGHGIGSSNRLAGSSMDAVVKSPTAPVIPTPDCGALPLMEALKRTGSYAELLPPPVLGNMSFASAVAAAAAAGVSLPAIAGTAAGGAGTTEDSAFPRIRRDRAGELTEDEEQARAVSCTTDAPAFFPGNSAVVNMRGGEGSNLTYTTSNLDNAALPPPPPQQTPRQWLNLEDYARAEEARLHRDFWAHIPAVLVTLSEGLMYGDSHRGSSAHAQQQKDEKAGSDPSSSGARRGRQRSTSTATAAAVAAEAGGEVAGAPANASFLVDTADQRGVHNGAEDREPWGDVTPPHAEVGDDTGKEEDEEREEAAAESEVFVPLHLPSEEALQLLPTFSPLLRNYTGAVGKLFHVAPEYARSTQAQHARALANAAAQQQQRHQVQQQLDTPGLIDINTVSGFTSESELGEVSVAVSTATGSMVPESGGDGTARKLTRAATHRSSVTNLPELHERAHRTYSTSGDRRGAPPPPVSGRNRSGGGDASKSSQINALPTATAASTAATSPERTDLGLLGEGSCTELRPVDVVLYALVTAVYVQCAMPIRYQQRRQMMHGGAKDGAGTGGRSTAVEHSLALEERASPSEGGRSPAGSFSPQPGLGWPGGSAVTPSGMSFAGDGTVAAEDARAQNWSLANGSFSYAAAAGNVGGYPGGWWNGTDRGHLPSSFSFGRAPHILRPSQQQQLSSLLRGGRYDNASFATLQQQQQYLPNFSFNLSGSPTEAALAFLRGAHDDRANGGNGARVKNGEDGDGATTRGAPLSMSFSTQDVLACANEFSWVALPNIMKVELQTLQAQLQATRKAVQRIEAQVRGELALLLFRVLSMVLDWLMPAVYVADPRIWLFYRKWCCDLYRVLCTDLALLDEFRKLLNQSGVAVIAASPGVDTEANYPRGGRREAGGASAKSATATPTYKPARSEGNSRTPPRPAPQPSSLGSSSTGAPTVTLGAGEGRRTARTGSSPATEGNERGRTAAASPLSQEAPPRGSGGGSADEAAHENGSRRSSSNDNNEDPHHRNAAESDEADLYSFILPGSSLVGSVLFTTPRVQPGVSNLLGQGEADRRGEGLADTASLRAAQALLSDEDKVVPLPRPFLLTKLVAATLRGIDADVAESLLWVVGEATAASHGSAEDGEKADVVWQRATVDGIDGFAGSPTTVQRLDGVPSSSHGAAADNVHSTAQWKSQRPRHGSRTASGHRMRTSQQGSTNNNSSNRNQNDSADANVLAISSRRNVSATVRGNSSAVSGRAGSPHFSGDFVDDDDDDDDSDSDDLPGLNRRFSRPRWYNDEASGRTRRRGARLPPAPVQSPVVAGPGGSSGADGSMPAIGAVAGFPIMPLHASYAAADLSMSNSPQLPYSSLSQSLPSPSQVVAVAEGPMLVHHHRFRYPSVSGYADVAQLYLSTLEDAELLLSPHDPIYASLILSTADLHVHDLHDRETAATLVNSYLADVGEEQIQGPVWDILSTTLKPIDGTGSSSAAAGGGGSANATTSSAAASPVPGRGFSVTRVRQGNTGTGSGWSLPPTNNASAPSAAAMNPPVPQQPYVPMVIASWNNEREKDEFLGTLRVLRQIQVFLTQW</sequence>
<feature type="compositionally biased region" description="Polar residues" evidence="1">
    <location>
        <begin position="292"/>
        <end position="303"/>
    </location>
</feature>
<feature type="compositionally biased region" description="Basic and acidic residues" evidence="1">
    <location>
        <begin position="891"/>
        <end position="900"/>
    </location>
</feature>
<evidence type="ECO:0000313" key="3">
    <source>
        <dbReference type="Proteomes" id="UP000037923"/>
    </source>
</evidence>
<proteinExistence type="predicted"/>
<feature type="compositionally biased region" description="Polar residues" evidence="1">
    <location>
        <begin position="200"/>
        <end position="213"/>
    </location>
</feature>
<dbReference type="GeneID" id="26906454"/>
<feature type="region of interest" description="Disordered" evidence="1">
    <location>
        <begin position="1755"/>
        <end position="1825"/>
    </location>
</feature>
<dbReference type="OrthoDB" id="273803at2759"/>
<feature type="region of interest" description="Disordered" evidence="1">
    <location>
        <begin position="822"/>
        <end position="862"/>
    </location>
</feature>
<feature type="compositionally biased region" description="Polar residues" evidence="1">
    <location>
        <begin position="1539"/>
        <end position="1550"/>
    </location>
</feature>
<feature type="compositionally biased region" description="Low complexity" evidence="1">
    <location>
        <begin position="1106"/>
        <end position="1116"/>
    </location>
</feature>
<feature type="compositionally biased region" description="Polar residues" evidence="1">
    <location>
        <begin position="225"/>
        <end position="237"/>
    </location>
</feature>
<organism evidence="2 3">
    <name type="scientific">Leptomonas pyrrhocoris</name>
    <name type="common">Firebug parasite</name>
    <dbReference type="NCBI Taxonomy" id="157538"/>
    <lineage>
        <taxon>Eukaryota</taxon>
        <taxon>Discoba</taxon>
        <taxon>Euglenozoa</taxon>
        <taxon>Kinetoplastea</taxon>
        <taxon>Metakinetoplastina</taxon>
        <taxon>Trypanosomatida</taxon>
        <taxon>Trypanosomatidae</taxon>
        <taxon>Leishmaniinae</taxon>
        <taxon>Leptomonas</taxon>
    </lineage>
</organism>
<feature type="compositionally biased region" description="Low complexity" evidence="1">
    <location>
        <begin position="428"/>
        <end position="439"/>
    </location>
</feature>
<comment type="caution">
    <text evidence="2">The sequence shown here is derived from an EMBL/GenBank/DDBJ whole genome shotgun (WGS) entry which is preliminary data.</text>
</comment>
<evidence type="ECO:0000256" key="1">
    <source>
        <dbReference type="SAM" id="MobiDB-lite"/>
    </source>
</evidence>
<feature type="compositionally biased region" description="Low complexity" evidence="1">
    <location>
        <begin position="1807"/>
        <end position="1825"/>
    </location>
</feature>
<feature type="region of interest" description="Disordered" evidence="1">
    <location>
        <begin position="1030"/>
        <end position="1126"/>
    </location>
</feature>
<feature type="compositionally biased region" description="Polar residues" evidence="1">
    <location>
        <begin position="1096"/>
        <end position="1105"/>
    </location>
</feature>
<keyword evidence="3" id="KW-1185">Reference proteome</keyword>
<feature type="region of interest" description="Disordered" evidence="1">
    <location>
        <begin position="1494"/>
        <end position="1625"/>
    </location>
</feature>
<name>A0A0M9FY98_LEPPY</name>
<feature type="region of interest" description="Disordered" evidence="1">
    <location>
        <begin position="142"/>
        <end position="239"/>
    </location>
</feature>
<feature type="compositionally biased region" description="Acidic residues" evidence="1">
    <location>
        <begin position="915"/>
        <end position="927"/>
    </location>
</feature>
<feature type="compositionally biased region" description="Basic and acidic residues" evidence="1">
    <location>
        <begin position="274"/>
        <end position="289"/>
    </location>
</feature>
<feature type="compositionally biased region" description="Low complexity" evidence="1">
    <location>
        <begin position="171"/>
        <end position="183"/>
    </location>
</feature>